<gene>
    <name evidence="2" type="ordered locus">PMT_0466</name>
</gene>
<dbReference type="eggNOG" id="ENOG5032S9I">
    <property type="taxonomic scope" value="Bacteria"/>
</dbReference>
<dbReference type="PANTHER" id="PTHR35734:SF1">
    <property type="entry name" value="OS01G0805200 PROTEIN"/>
    <property type="match status" value="1"/>
</dbReference>
<protein>
    <recommendedName>
        <fullName evidence="4">DUF3007 domain-containing protein</fullName>
    </recommendedName>
</protein>
<dbReference type="Pfam" id="PF11460">
    <property type="entry name" value="DUF3007"/>
    <property type="match status" value="1"/>
</dbReference>
<keyword evidence="1" id="KW-0812">Transmembrane</keyword>
<dbReference type="Proteomes" id="UP000001423">
    <property type="component" value="Chromosome"/>
</dbReference>
<keyword evidence="1" id="KW-1133">Transmembrane helix</keyword>
<reference evidence="2 3" key="1">
    <citation type="journal article" date="2003" name="Nature">
        <title>Genome divergence in two Prochlorococcus ecotypes reflects oceanic niche differentiation.</title>
        <authorList>
            <person name="Rocap G."/>
            <person name="Larimer F.W."/>
            <person name="Lamerdin J.E."/>
            <person name="Malfatti S."/>
            <person name="Chain P."/>
            <person name="Ahlgren N.A."/>
            <person name="Arellano A."/>
            <person name="Coleman M."/>
            <person name="Hauser L."/>
            <person name="Hess W.R."/>
            <person name="Johnson Z.I."/>
            <person name="Land M.L."/>
            <person name="Lindell D."/>
            <person name="Post A.F."/>
            <person name="Regala W."/>
            <person name="Shah M."/>
            <person name="Shaw S.L."/>
            <person name="Steglich C."/>
            <person name="Sullivan M.B."/>
            <person name="Ting C.S."/>
            <person name="Tolonen A."/>
            <person name="Webb E.A."/>
            <person name="Zinser E.R."/>
            <person name="Chisholm S.W."/>
        </authorList>
    </citation>
    <scope>NUCLEOTIDE SEQUENCE [LARGE SCALE GENOMIC DNA]</scope>
    <source>
        <strain evidence="3">MIT 9313</strain>
    </source>
</reference>
<dbReference type="AlphaFoldDB" id="Q7V898"/>
<dbReference type="PANTHER" id="PTHR35734">
    <property type="entry name" value="OS01G0805200 PROTEIN"/>
    <property type="match status" value="1"/>
</dbReference>
<proteinExistence type="predicted"/>
<evidence type="ECO:0000313" key="3">
    <source>
        <dbReference type="Proteomes" id="UP000001423"/>
    </source>
</evidence>
<feature type="transmembrane region" description="Helical" evidence="1">
    <location>
        <begin position="12"/>
        <end position="32"/>
    </location>
</feature>
<name>Q7V898_PROMM</name>
<dbReference type="InterPro" id="IPR021562">
    <property type="entry name" value="DUF3007"/>
</dbReference>
<dbReference type="KEGG" id="pmt:PMT_0466"/>
<accession>Q7V898</accession>
<keyword evidence="1" id="KW-0472">Membrane</keyword>
<organism evidence="2 3">
    <name type="scientific">Prochlorococcus marinus (strain MIT 9313)</name>
    <dbReference type="NCBI Taxonomy" id="74547"/>
    <lineage>
        <taxon>Bacteria</taxon>
        <taxon>Bacillati</taxon>
        <taxon>Cyanobacteriota</taxon>
        <taxon>Cyanophyceae</taxon>
        <taxon>Synechococcales</taxon>
        <taxon>Prochlorococcaceae</taxon>
        <taxon>Prochlorococcus</taxon>
    </lineage>
</organism>
<dbReference type="EMBL" id="BX548175">
    <property type="protein sequence ID" value="CAE20641.1"/>
    <property type="molecule type" value="Genomic_DNA"/>
</dbReference>
<dbReference type="HOGENOM" id="CLU_083153_3_0_3"/>
<keyword evidence="3" id="KW-1185">Reference proteome</keyword>
<feature type="transmembrane region" description="Helical" evidence="1">
    <location>
        <begin position="44"/>
        <end position="66"/>
    </location>
</feature>
<evidence type="ECO:0000313" key="2">
    <source>
        <dbReference type="EMBL" id="CAE20641.1"/>
    </source>
</evidence>
<sequence length="123" mass="13658">MGKERFKHMTRAKVIQLGFLVLILGGIAYSVLRFTGLDSISAGIAAQSLLVVVVVAWTGSYLLRVVSGNMTFMQQRRRYQQAYENLSAAELQARFDALPDAEKVSLLKDIEDENPKQQAPSDP</sequence>
<evidence type="ECO:0008006" key="4">
    <source>
        <dbReference type="Google" id="ProtNLM"/>
    </source>
</evidence>
<evidence type="ECO:0000256" key="1">
    <source>
        <dbReference type="SAM" id="Phobius"/>
    </source>
</evidence>